<evidence type="ECO:0000256" key="5">
    <source>
        <dbReference type="ARBA" id="ARBA00022964"/>
    </source>
</evidence>
<dbReference type="InterPro" id="IPR037523">
    <property type="entry name" value="VOC_core"/>
</dbReference>
<organism evidence="9">
    <name type="scientific">marine metagenome</name>
    <dbReference type="NCBI Taxonomy" id="408172"/>
    <lineage>
        <taxon>unclassified sequences</taxon>
        <taxon>metagenomes</taxon>
        <taxon>ecological metagenomes</taxon>
    </lineage>
</organism>
<dbReference type="InterPro" id="IPR004360">
    <property type="entry name" value="Glyas_Fos-R_dOase_dom"/>
</dbReference>
<sequence>GNPDAATPPVGQQDGVGVLHIGFKVASYEALHDAYDTLRANNVEILRMIDHVSQRSMYFSDPDGNTLEIYYEFPRAREIFLAGRGDLDEPFTWNDPLPAHAIKAD</sequence>
<evidence type="ECO:0000313" key="9">
    <source>
        <dbReference type="EMBL" id="SVE56040.1"/>
    </source>
</evidence>
<evidence type="ECO:0000256" key="3">
    <source>
        <dbReference type="ARBA" id="ARBA00022723"/>
    </source>
</evidence>
<evidence type="ECO:0000256" key="7">
    <source>
        <dbReference type="ARBA" id="ARBA00023004"/>
    </source>
</evidence>
<evidence type="ECO:0000256" key="2">
    <source>
        <dbReference type="ARBA" id="ARBA00008784"/>
    </source>
</evidence>
<comment type="cofactor">
    <cofactor evidence="1">
        <name>Fe(2+)</name>
        <dbReference type="ChEBI" id="CHEBI:29033"/>
    </cofactor>
</comment>
<dbReference type="EMBL" id="UINC01225817">
    <property type="protein sequence ID" value="SVE56040.1"/>
    <property type="molecule type" value="Genomic_DNA"/>
</dbReference>
<evidence type="ECO:0000256" key="4">
    <source>
        <dbReference type="ARBA" id="ARBA00022797"/>
    </source>
</evidence>
<dbReference type="GO" id="GO:0008198">
    <property type="term" value="F:ferrous iron binding"/>
    <property type="evidence" value="ECO:0007669"/>
    <property type="project" value="InterPro"/>
</dbReference>
<dbReference type="AlphaFoldDB" id="A0A383EI61"/>
<dbReference type="InterPro" id="IPR000486">
    <property type="entry name" value="Xdiol_ring_cleave_dOase_1/2"/>
</dbReference>
<dbReference type="PROSITE" id="PS00082">
    <property type="entry name" value="EXTRADIOL_DIOXYGENAS"/>
    <property type="match status" value="1"/>
</dbReference>
<evidence type="ECO:0000256" key="6">
    <source>
        <dbReference type="ARBA" id="ARBA00023002"/>
    </source>
</evidence>
<evidence type="ECO:0000259" key="8">
    <source>
        <dbReference type="PROSITE" id="PS51819"/>
    </source>
</evidence>
<evidence type="ECO:0000256" key="1">
    <source>
        <dbReference type="ARBA" id="ARBA00001954"/>
    </source>
</evidence>
<proteinExistence type="inferred from homology"/>
<keyword evidence="3" id="KW-0479">Metal-binding</keyword>
<keyword evidence="6" id="KW-0560">Oxidoreductase</keyword>
<comment type="similarity">
    <text evidence="2">Belongs to the extradiol ring-cleavage dioxygenase family.</text>
</comment>
<feature type="non-terminal residue" evidence="9">
    <location>
        <position position="1"/>
    </location>
</feature>
<reference evidence="9" key="1">
    <citation type="submission" date="2018-05" db="EMBL/GenBank/DDBJ databases">
        <authorList>
            <person name="Lanie J.A."/>
            <person name="Ng W.-L."/>
            <person name="Kazmierczak K.M."/>
            <person name="Andrzejewski T.M."/>
            <person name="Davidsen T.M."/>
            <person name="Wayne K.J."/>
            <person name="Tettelin H."/>
            <person name="Glass J.I."/>
            <person name="Rusch D."/>
            <person name="Podicherti R."/>
            <person name="Tsui H.-C.T."/>
            <person name="Winkler M.E."/>
        </authorList>
    </citation>
    <scope>NUCLEOTIDE SEQUENCE</scope>
</reference>
<keyword evidence="5" id="KW-0223">Dioxygenase</keyword>
<protein>
    <recommendedName>
        <fullName evidence="8">VOC domain-containing protein</fullName>
    </recommendedName>
</protein>
<keyword evidence="7" id="KW-0408">Iron</keyword>
<dbReference type="GO" id="GO:0051213">
    <property type="term" value="F:dioxygenase activity"/>
    <property type="evidence" value="ECO:0007669"/>
    <property type="project" value="UniProtKB-KW"/>
</dbReference>
<name>A0A383EI61_9ZZZZ</name>
<gene>
    <name evidence="9" type="ORF">METZ01_LOCUS508894</name>
</gene>
<dbReference type="Gene3D" id="3.10.180.10">
    <property type="entry name" value="2,3-Dihydroxybiphenyl 1,2-Dioxygenase, domain 1"/>
    <property type="match status" value="1"/>
</dbReference>
<dbReference type="Pfam" id="PF00903">
    <property type="entry name" value="Glyoxalase"/>
    <property type="match status" value="1"/>
</dbReference>
<accession>A0A383EI61</accession>
<feature type="domain" description="VOC" evidence="8">
    <location>
        <begin position="1"/>
        <end position="72"/>
    </location>
</feature>
<keyword evidence="4" id="KW-0058">Aromatic hydrocarbons catabolism</keyword>
<dbReference type="PROSITE" id="PS51819">
    <property type="entry name" value="VOC"/>
    <property type="match status" value="1"/>
</dbReference>
<dbReference type="SUPFAM" id="SSF54593">
    <property type="entry name" value="Glyoxalase/Bleomycin resistance protein/Dihydroxybiphenyl dioxygenase"/>
    <property type="match status" value="1"/>
</dbReference>
<dbReference type="InterPro" id="IPR029068">
    <property type="entry name" value="Glyas_Bleomycin-R_OHBP_Dase"/>
</dbReference>